<dbReference type="Pfam" id="PF00005">
    <property type="entry name" value="ABC_tran"/>
    <property type="match status" value="1"/>
</dbReference>
<dbReference type="PROSITE" id="PS00211">
    <property type="entry name" value="ABC_TRANSPORTER_1"/>
    <property type="match status" value="1"/>
</dbReference>
<dbReference type="Proteomes" id="UP000537126">
    <property type="component" value="Unassembled WGS sequence"/>
</dbReference>
<dbReference type="AlphaFoldDB" id="A0A846MMZ8"/>
<organism evidence="6 7">
    <name type="scientific">Thermonema lapsum</name>
    <dbReference type="NCBI Taxonomy" id="28195"/>
    <lineage>
        <taxon>Bacteria</taxon>
        <taxon>Pseudomonadati</taxon>
        <taxon>Bacteroidota</taxon>
        <taxon>Cytophagia</taxon>
        <taxon>Cytophagales</taxon>
        <taxon>Thermonemataceae</taxon>
        <taxon>Thermonema</taxon>
    </lineage>
</organism>
<keyword evidence="2" id="KW-0813">Transport</keyword>
<dbReference type="PANTHER" id="PTHR42734:SF5">
    <property type="entry name" value="IRON TRANSPORT SYSTEM ATP-BINDING PROTEIN HI_0361-RELATED"/>
    <property type="match status" value="1"/>
</dbReference>
<comment type="similarity">
    <text evidence="1">Belongs to the ABC transporter superfamily.</text>
</comment>
<evidence type="ECO:0000313" key="6">
    <source>
        <dbReference type="EMBL" id="NIK72874.1"/>
    </source>
</evidence>
<keyword evidence="7" id="KW-1185">Reference proteome</keyword>
<name>A0A846MMZ8_9BACT</name>
<reference evidence="6 7" key="1">
    <citation type="submission" date="2020-03" db="EMBL/GenBank/DDBJ databases">
        <title>Genomic Encyclopedia of Type Strains, Phase IV (KMG-IV): sequencing the most valuable type-strain genomes for metagenomic binning, comparative biology and taxonomic classification.</title>
        <authorList>
            <person name="Goeker M."/>
        </authorList>
    </citation>
    <scope>NUCLEOTIDE SEQUENCE [LARGE SCALE GENOMIC DNA]</scope>
    <source>
        <strain evidence="6 7">DSM 5718</strain>
    </source>
</reference>
<protein>
    <submittedName>
        <fullName evidence="6">Manganese/zinc/iron transport system ATP-binding protein</fullName>
    </submittedName>
</protein>
<accession>A0A846MMZ8</accession>
<dbReference type="RefSeq" id="WP_166918170.1">
    <property type="nucleotide sequence ID" value="NZ_JAASRN010000001.1"/>
</dbReference>
<dbReference type="GO" id="GO:0005524">
    <property type="term" value="F:ATP binding"/>
    <property type="evidence" value="ECO:0007669"/>
    <property type="project" value="UniProtKB-KW"/>
</dbReference>
<evidence type="ECO:0000256" key="2">
    <source>
        <dbReference type="ARBA" id="ARBA00022448"/>
    </source>
</evidence>
<dbReference type="PROSITE" id="PS50893">
    <property type="entry name" value="ABC_TRANSPORTER_2"/>
    <property type="match status" value="1"/>
</dbReference>
<dbReference type="InterPro" id="IPR003593">
    <property type="entry name" value="AAA+_ATPase"/>
</dbReference>
<dbReference type="InterPro" id="IPR017871">
    <property type="entry name" value="ABC_transporter-like_CS"/>
</dbReference>
<dbReference type="InterPro" id="IPR027417">
    <property type="entry name" value="P-loop_NTPase"/>
</dbReference>
<evidence type="ECO:0000259" key="5">
    <source>
        <dbReference type="PROSITE" id="PS50893"/>
    </source>
</evidence>
<comment type="caution">
    <text evidence="6">The sequence shown here is derived from an EMBL/GenBank/DDBJ whole genome shotgun (WGS) entry which is preliminary data.</text>
</comment>
<keyword evidence="4 6" id="KW-0067">ATP-binding</keyword>
<dbReference type="SMART" id="SM00382">
    <property type="entry name" value="AAA"/>
    <property type="match status" value="1"/>
</dbReference>
<sequence>MIQQVEFPILEVHDLSVRYHNKTALWNIDFTLPYGVLAGIIGPNGAGKSTLIKAIMGLVPVHSGYVKLFGEYLKKVKQRVAYIPQKEEVNWDFPITVKEVVEMGRFPYLGPYKKLTTQDYDIVAQAMERVGISTLANRQVSELSGGQQQRVFLARALAQDADIYFMDEPFTGIDIATEHAIISLLKDMKAQGKTIVVVHHDLYSAYDYFDWVVLLNGHLVASAPTEKAFTPELLQKTYGGKLTTLTKIAQIIKQSL</sequence>
<gene>
    <name evidence="6" type="ORF">FHS56_000360</name>
</gene>
<dbReference type="FunFam" id="3.40.50.300:FF:000134">
    <property type="entry name" value="Iron-enterobactin ABC transporter ATP-binding protein"/>
    <property type="match status" value="1"/>
</dbReference>
<proteinExistence type="inferred from homology"/>
<dbReference type="EMBL" id="JAASRN010000001">
    <property type="protein sequence ID" value="NIK72874.1"/>
    <property type="molecule type" value="Genomic_DNA"/>
</dbReference>
<dbReference type="PANTHER" id="PTHR42734">
    <property type="entry name" value="METAL TRANSPORT SYSTEM ATP-BINDING PROTEIN TM_0124-RELATED"/>
    <property type="match status" value="1"/>
</dbReference>
<feature type="domain" description="ABC transporter" evidence="5">
    <location>
        <begin position="10"/>
        <end position="242"/>
    </location>
</feature>
<evidence type="ECO:0000256" key="1">
    <source>
        <dbReference type="ARBA" id="ARBA00005417"/>
    </source>
</evidence>
<evidence type="ECO:0000256" key="4">
    <source>
        <dbReference type="ARBA" id="ARBA00022840"/>
    </source>
</evidence>
<dbReference type="InterPro" id="IPR003439">
    <property type="entry name" value="ABC_transporter-like_ATP-bd"/>
</dbReference>
<dbReference type="Gene3D" id="3.40.50.300">
    <property type="entry name" value="P-loop containing nucleotide triphosphate hydrolases"/>
    <property type="match status" value="1"/>
</dbReference>
<dbReference type="GO" id="GO:0016887">
    <property type="term" value="F:ATP hydrolysis activity"/>
    <property type="evidence" value="ECO:0007669"/>
    <property type="project" value="InterPro"/>
</dbReference>
<dbReference type="CDD" id="cd03235">
    <property type="entry name" value="ABC_Metallic_Cations"/>
    <property type="match status" value="1"/>
</dbReference>
<keyword evidence="3" id="KW-0547">Nucleotide-binding</keyword>
<evidence type="ECO:0000256" key="3">
    <source>
        <dbReference type="ARBA" id="ARBA00022741"/>
    </source>
</evidence>
<dbReference type="InterPro" id="IPR050153">
    <property type="entry name" value="Metal_Ion_Import_ABC"/>
</dbReference>
<evidence type="ECO:0000313" key="7">
    <source>
        <dbReference type="Proteomes" id="UP000537126"/>
    </source>
</evidence>
<dbReference type="SUPFAM" id="SSF52540">
    <property type="entry name" value="P-loop containing nucleoside triphosphate hydrolases"/>
    <property type="match status" value="1"/>
</dbReference>